<dbReference type="InterPro" id="IPR023846">
    <property type="entry name" value="CHP04042_MSMEG0570"/>
</dbReference>
<reference evidence="1 2" key="1">
    <citation type="submission" date="2012-08" db="EMBL/GenBank/DDBJ databases">
        <title>Whole genome shotgun sequence of Gordonia rhizosphera NBRC 16068.</title>
        <authorList>
            <person name="Takarada H."/>
            <person name="Isaki S."/>
            <person name="Hosoyama A."/>
            <person name="Tsuchikane K."/>
            <person name="Katsumata H."/>
            <person name="Baba S."/>
            <person name="Ohji S."/>
            <person name="Yamazaki S."/>
            <person name="Fujita N."/>
        </authorList>
    </citation>
    <scope>NUCLEOTIDE SEQUENCE [LARGE SCALE GENOMIC DNA]</scope>
    <source>
        <strain evidence="1 2">NBRC 16068</strain>
    </source>
</reference>
<comment type="caution">
    <text evidence="1">The sequence shown here is derived from an EMBL/GenBank/DDBJ whole genome shotgun (WGS) entry which is preliminary data.</text>
</comment>
<dbReference type="AlphaFoldDB" id="K6WH66"/>
<dbReference type="Proteomes" id="UP000008363">
    <property type="component" value="Unassembled WGS sequence"/>
</dbReference>
<dbReference type="OrthoDB" id="195104at2"/>
<organism evidence="1 2">
    <name type="scientific">Gordonia rhizosphera NBRC 16068</name>
    <dbReference type="NCBI Taxonomy" id="1108045"/>
    <lineage>
        <taxon>Bacteria</taxon>
        <taxon>Bacillati</taxon>
        <taxon>Actinomycetota</taxon>
        <taxon>Actinomycetes</taxon>
        <taxon>Mycobacteriales</taxon>
        <taxon>Gordoniaceae</taxon>
        <taxon>Gordonia</taxon>
    </lineage>
</organism>
<dbReference type="STRING" id="1108045.GORHZ_135_00500"/>
<name>K6WH66_9ACTN</name>
<dbReference type="eggNOG" id="COG2072">
    <property type="taxonomic scope" value="Bacteria"/>
</dbReference>
<evidence type="ECO:0000313" key="2">
    <source>
        <dbReference type="Proteomes" id="UP000008363"/>
    </source>
</evidence>
<protein>
    <recommendedName>
        <fullName evidence="3">MSMEG_0570 family protein</fullName>
    </recommendedName>
</protein>
<dbReference type="RefSeq" id="WP_006335013.1">
    <property type="nucleotide sequence ID" value="NZ_BAHC01000135.1"/>
</dbReference>
<proteinExistence type="predicted"/>
<dbReference type="EMBL" id="BAHC01000135">
    <property type="protein sequence ID" value="GAB91502.1"/>
    <property type="molecule type" value="Genomic_DNA"/>
</dbReference>
<keyword evidence="2" id="KW-1185">Reference proteome</keyword>
<sequence>MPEMTFTVRWPDGAVQECYSPSLVMHDHLDVGGCYTVDDFRSRATTALDEAAERVRAKFGFACTSAAATADDIKNTATRYDAGALVEVLAMHPPLPTASPLETS</sequence>
<gene>
    <name evidence="1" type="ORF">GORHZ_135_00500</name>
</gene>
<evidence type="ECO:0000313" key="1">
    <source>
        <dbReference type="EMBL" id="GAB91502.1"/>
    </source>
</evidence>
<evidence type="ECO:0008006" key="3">
    <source>
        <dbReference type="Google" id="ProtNLM"/>
    </source>
</evidence>
<accession>K6WH66</accession>
<dbReference type="NCBIfam" id="TIGR04042">
    <property type="entry name" value="MSMEG_0570_fam"/>
    <property type="match status" value="1"/>
</dbReference>